<dbReference type="CDD" id="cd00383">
    <property type="entry name" value="trans_reg_C"/>
    <property type="match status" value="1"/>
</dbReference>
<dbReference type="Gene3D" id="3.40.50.2300">
    <property type="match status" value="1"/>
</dbReference>
<dbReference type="PANTHER" id="PTHR48111">
    <property type="entry name" value="REGULATOR OF RPOS"/>
    <property type="match status" value="1"/>
</dbReference>
<dbReference type="SMART" id="SM00862">
    <property type="entry name" value="Trans_reg_C"/>
    <property type="match status" value="1"/>
</dbReference>
<dbReference type="Pfam" id="PF00072">
    <property type="entry name" value="Response_reg"/>
    <property type="match status" value="1"/>
</dbReference>
<dbReference type="RefSeq" id="WP_094606965.1">
    <property type="nucleotide sequence ID" value="NZ_CP155573.1"/>
</dbReference>
<dbReference type="EMBL" id="CP155573">
    <property type="protein sequence ID" value="XFO68595.1"/>
    <property type="molecule type" value="Genomic_DNA"/>
</dbReference>
<dbReference type="InterPro" id="IPR001789">
    <property type="entry name" value="Sig_transdc_resp-reg_receiver"/>
</dbReference>
<sequence length="226" mass="25871">MGIKILVVDDEPQIRKFLKVSLRVGGYDTDEATNGQEAIQRAVIFKPDIILLDLGLPDMDGKKVINQIREWSQVPIIVLTAREQEKEKVEALDAGADDYVTKPFGVEELMARIRVFIRRTTRVDDKPVVVCGELTVDLAKRHILVGGKEVKLTPTEYEIMKVLAQNVGKVITHRQLFTAVWGNNYCDDNHYIRVYINQLRRKIEDNPIRPKYIITESGVGYRLMDH</sequence>
<feature type="domain" description="OmpR/PhoB-type" evidence="7">
    <location>
        <begin position="126"/>
        <end position="225"/>
    </location>
</feature>
<dbReference type="InterPro" id="IPR036388">
    <property type="entry name" value="WH-like_DNA-bd_sf"/>
</dbReference>
<evidence type="ECO:0000256" key="1">
    <source>
        <dbReference type="ARBA" id="ARBA00023015"/>
    </source>
</evidence>
<evidence type="ECO:0000256" key="5">
    <source>
        <dbReference type="PROSITE-ProRule" id="PRU01091"/>
    </source>
</evidence>
<organism evidence="8 9">
    <name type="scientific">Sporomusa silvacetica DSM 10669</name>
    <dbReference type="NCBI Taxonomy" id="1123289"/>
    <lineage>
        <taxon>Bacteria</taxon>
        <taxon>Bacillati</taxon>
        <taxon>Bacillota</taxon>
        <taxon>Negativicutes</taxon>
        <taxon>Selenomonadales</taxon>
        <taxon>Sporomusaceae</taxon>
        <taxon>Sporomusa</taxon>
    </lineage>
</organism>
<evidence type="ECO:0000256" key="2">
    <source>
        <dbReference type="ARBA" id="ARBA00023125"/>
    </source>
</evidence>
<dbReference type="InterPro" id="IPR011006">
    <property type="entry name" value="CheY-like_superfamily"/>
</dbReference>
<evidence type="ECO:0000313" key="9">
    <source>
        <dbReference type="Proteomes" id="UP000216752"/>
    </source>
</evidence>
<gene>
    <name evidence="8" type="primary">kdpE_2</name>
    <name evidence="8" type="ORF">SPSIL_048180</name>
</gene>
<dbReference type="PANTHER" id="PTHR48111:SF50">
    <property type="entry name" value="KDP OPERON TRANSCRIPTIONAL REGULATORY PROTEIN KDPE"/>
    <property type="match status" value="1"/>
</dbReference>
<keyword evidence="3" id="KW-0804">Transcription</keyword>
<evidence type="ECO:0000256" key="3">
    <source>
        <dbReference type="ARBA" id="ARBA00023163"/>
    </source>
</evidence>
<keyword evidence="1" id="KW-0805">Transcription regulation</keyword>
<dbReference type="SMART" id="SM00448">
    <property type="entry name" value="REC"/>
    <property type="match status" value="1"/>
</dbReference>
<dbReference type="InterPro" id="IPR039420">
    <property type="entry name" value="WalR-like"/>
</dbReference>
<reference evidence="8" key="1">
    <citation type="submission" date="2024-05" db="EMBL/GenBank/DDBJ databases">
        <title>Isolation and characterization of Sporomusa carbonis sp. nov., a carboxydotrophic hydrogenogen in the genus of Sporomusa isolated from a charcoal burning pile.</title>
        <authorList>
            <person name="Boeer T."/>
            <person name="Rosenbaum F."/>
            <person name="Eysell L."/>
            <person name="Mueller V."/>
            <person name="Daniel R."/>
            <person name="Poehlein A."/>
        </authorList>
    </citation>
    <scope>NUCLEOTIDE SEQUENCE [LARGE SCALE GENOMIC DNA]</scope>
    <source>
        <strain evidence="8">DSM 10669</strain>
    </source>
</reference>
<feature type="DNA-binding region" description="OmpR/PhoB-type" evidence="5">
    <location>
        <begin position="126"/>
        <end position="225"/>
    </location>
</feature>
<dbReference type="CDD" id="cd17620">
    <property type="entry name" value="REC_OmpR_KdpE-like"/>
    <property type="match status" value="1"/>
</dbReference>
<dbReference type="PROSITE" id="PS51755">
    <property type="entry name" value="OMPR_PHOB"/>
    <property type="match status" value="1"/>
</dbReference>
<dbReference type="Gene3D" id="6.10.250.690">
    <property type="match status" value="1"/>
</dbReference>
<evidence type="ECO:0000259" key="7">
    <source>
        <dbReference type="PROSITE" id="PS51755"/>
    </source>
</evidence>
<dbReference type="Proteomes" id="UP000216752">
    <property type="component" value="Chromosome"/>
</dbReference>
<keyword evidence="2 5" id="KW-0238">DNA-binding</keyword>
<dbReference type="InterPro" id="IPR001867">
    <property type="entry name" value="OmpR/PhoB-type_DNA-bd"/>
</dbReference>
<dbReference type="PROSITE" id="PS50110">
    <property type="entry name" value="RESPONSE_REGULATORY"/>
    <property type="match status" value="1"/>
</dbReference>
<feature type="domain" description="Response regulatory" evidence="6">
    <location>
        <begin position="4"/>
        <end position="117"/>
    </location>
</feature>
<protein>
    <submittedName>
        <fullName evidence="8">Transcriptional regulatory protein KdpE</fullName>
    </submittedName>
</protein>
<keyword evidence="4" id="KW-0597">Phosphoprotein</keyword>
<name>A0ABZ3ISN2_9FIRM</name>
<evidence type="ECO:0000259" key="6">
    <source>
        <dbReference type="PROSITE" id="PS50110"/>
    </source>
</evidence>
<feature type="modified residue" description="4-aspartylphosphate" evidence="4">
    <location>
        <position position="53"/>
    </location>
</feature>
<dbReference type="Gene3D" id="1.10.10.10">
    <property type="entry name" value="Winged helix-like DNA-binding domain superfamily/Winged helix DNA-binding domain"/>
    <property type="match status" value="1"/>
</dbReference>
<evidence type="ECO:0000256" key="4">
    <source>
        <dbReference type="PROSITE-ProRule" id="PRU00169"/>
    </source>
</evidence>
<keyword evidence="9" id="KW-1185">Reference proteome</keyword>
<proteinExistence type="predicted"/>
<dbReference type="SUPFAM" id="SSF52172">
    <property type="entry name" value="CheY-like"/>
    <property type="match status" value="1"/>
</dbReference>
<dbReference type="Pfam" id="PF00486">
    <property type="entry name" value="Trans_reg_C"/>
    <property type="match status" value="1"/>
</dbReference>
<evidence type="ECO:0000313" key="8">
    <source>
        <dbReference type="EMBL" id="XFO68595.1"/>
    </source>
</evidence>
<accession>A0ABZ3ISN2</accession>